<sequence>MSIQMLTQIFLQYGALFIFLLVLLEYMNLPGLPAGIIMPLAGIWASKGKISFVTVMIITVLAGLLGSWLLYLLGRLGGGLFIPWYLKCFPGQRPRIEKYLEMLRKKGAISVFISKLIPVARTIISIPAGAVKMDFLLYTISSAGGILIWNFVLVGAGYWAGDAALKWFALN</sequence>
<proteinExistence type="inferred from homology"/>
<evidence type="ECO:0000313" key="9">
    <source>
        <dbReference type="EMBL" id="VYU40644.1"/>
    </source>
</evidence>
<feature type="transmembrane region" description="Helical" evidence="7">
    <location>
        <begin position="6"/>
        <end position="24"/>
    </location>
</feature>
<dbReference type="GO" id="GO:0005886">
    <property type="term" value="C:plasma membrane"/>
    <property type="evidence" value="ECO:0007669"/>
    <property type="project" value="UniProtKB-SubCell"/>
</dbReference>
<dbReference type="Pfam" id="PF09335">
    <property type="entry name" value="VTT_dom"/>
    <property type="match status" value="1"/>
</dbReference>
<feature type="domain" description="VTT" evidence="8">
    <location>
        <begin position="34"/>
        <end position="158"/>
    </location>
</feature>
<dbReference type="AlphaFoldDB" id="A0A6N3EL88"/>
<keyword evidence="3" id="KW-1003">Cell membrane</keyword>
<keyword evidence="5 7" id="KW-1133">Transmembrane helix</keyword>
<dbReference type="InterPro" id="IPR051311">
    <property type="entry name" value="DedA_domain"/>
</dbReference>
<dbReference type="PANTHER" id="PTHR42709:SF6">
    <property type="entry name" value="UNDECAPRENYL PHOSPHATE TRANSPORTER A"/>
    <property type="match status" value="1"/>
</dbReference>
<dbReference type="RefSeq" id="WP_156684617.1">
    <property type="nucleotide sequence ID" value="NZ_CACRUA010000026.1"/>
</dbReference>
<gene>
    <name evidence="9" type="primary">yqjA</name>
    <name evidence="9" type="ORF">CSLFYP84_02125</name>
</gene>
<name>A0A6N3EL88_CLOSY</name>
<evidence type="ECO:0000256" key="5">
    <source>
        <dbReference type="ARBA" id="ARBA00022989"/>
    </source>
</evidence>
<keyword evidence="6 7" id="KW-0472">Membrane</keyword>
<organism evidence="9">
    <name type="scientific">Clostridium symbiosum</name>
    <name type="common">Bacteroides symbiosus</name>
    <dbReference type="NCBI Taxonomy" id="1512"/>
    <lineage>
        <taxon>Bacteria</taxon>
        <taxon>Bacillati</taxon>
        <taxon>Bacillota</taxon>
        <taxon>Clostridia</taxon>
        <taxon>Lachnospirales</taxon>
        <taxon>Lachnospiraceae</taxon>
        <taxon>Otoolea</taxon>
    </lineage>
</organism>
<evidence type="ECO:0000256" key="2">
    <source>
        <dbReference type="ARBA" id="ARBA00010792"/>
    </source>
</evidence>
<evidence type="ECO:0000256" key="6">
    <source>
        <dbReference type="ARBA" id="ARBA00023136"/>
    </source>
</evidence>
<feature type="transmembrane region" description="Helical" evidence="7">
    <location>
        <begin position="36"/>
        <end position="62"/>
    </location>
</feature>
<evidence type="ECO:0000256" key="7">
    <source>
        <dbReference type="SAM" id="Phobius"/>
    </source>
</evidence>
<reference evidence="9" key="1">
    <citation type="submission" date="2019-11" db="EMBL/GenBank/DDBJ databases">
        <authorList>
            <person name="Feng L."/>
        </authorList>
    </citation>
    <scope>NUCLEOTIDE SEQUENCE</scope>
    <source>
        <strain evidence="9">CsymbiosumLFYP84</strain>
    </source>
</reference>
<feature type="transmembrane region" description="Helical" evidence="7">
    <location>
        <begin position="107"/>
        <end position="129"/>
    </location>
</feature>
<dbReference type="EMBL" id="CACRUA010000026">
    <property type="protein sequence ID" value="VYU40644.1"/>
    <property type="molecule type" value="Genomic_DNA"/>
</dbReference>
<evidence type="ECO:0000256" key="1">
    <source>
        <dbReference type="ARBA" id="ARBA00004651"/>
    </source>
</evidence>
<comment type="subcellular location">
    <subcellularLocation>
        <location evidence="1">Cell membrane</location>
        <topology evidence="1">Multi-pass membrane protein</topology>
    </subcellularLocation>
</comment>
<keyword evidence="4 7" id="KW-0812">Transmembrane</keyword>
<evidence type="ECO:0000259" key="8">
    <source>
        <dbReference type="Pfam" id="PF09335"/>
    </source>
</evidence>
<evidence type="ECO:0000256" key="3">
    <source>
        <dbReference type="ARBA" id="ARBA00022475"/>
    </source>
</evidence>
<dbReference type="PANTHER" id="PTHR42709">
    <property type="entry name" value="ALKALINE PHOSPHATASE LIKE PROTEIN"/>
    <property type="match status" value="1"/>
</dbReference>
<comment type="similarity">
    <text evidence="2">Belongs to the DedA family.</text>
</comment>
<evidence type="ECO:0000256" key="4">
    <source>
        <dbReference type="ARBA" id="ARBA00022692"/>
    </source>
</evidence>
<dbReference type="InterPro" id="IPR032816">
    <property type="entry name" value="VTT_dom"/>
</dbReference>
<feature type="transmembrane region" description="Helical" evidence="7">
    <location>
        <begin position="135"/>
        <end position="160"/>
    </location>
</feature>
<accession>A0A6N3EL88</accession>
<protein>
    <submittedName>
        <fullName evidence="9">Inner membrane protein YqjA</fullName>
    </submittedName>
</protein>